<keyword evidence="1" id="KW-0862">Zinc</keyword>
<accession>A0A4S3JEW9</accession>
<feature type="zinc finger region" description="RING-Gid-type" evidence="1">
    <location>
        <begin position="1"/>
        <end position="49"/>
    </location>
</feature>
<dbReference type="VEuPathDB" id="FungiDB:EYZ11_006796"/>
<comment type="caution">
    <text evidence="3">The sequence shown here is derived from an EMBL/GenBank/DDBJ whole genome shotgun (WGS) entry which is preliminary data.</text>
</comment>
<sequence>MPYAHHTKSYVESDPIVLPNGRIYGKQRLLDMSKKVGCVEAGKVKDPTTGEVFEESEMKKVYIM</sequence>
<evidence type="ECO:0000256" key="1">
    <source>
        <dbReference type="PROSITE-ProRule" id="PRU01215"/>
    </source>
</evidence>
<dbReference type="GO" id="GO:0008270">
    <property type="term" value="F:zinc ion binding"/>
    <property type="evidence" value="ECO:0007669"/>
    <property type="project" value="UniProtKB-KW"/>
</dbReference>
<dbReference type="STRING" id="1220188.A0A4S3JEW9"/>
<evidence type="ECO:0000259" key="2">
    <source>
        <dbReference type="PROSITE" id="PS51867"/>
    </source>
</evidence>
<evidence type="ECO:0000313" key="4">
    <source>
        <dbReference type="Proteomes" id="UP000308092"/>
    </source>
</evidence>
<keyword evidence="1" id="KW-0863">Zinc-finger</keyword>
<evidence type="ECO:0000313" key="3">
    <source>
        <dbReference type="EMBL" id="THC93720.1"/>
    </source>
</evidence>
<protein>
    <recommendedName>
        <fullName evidence="2">RING-Gid-type domain-containing protein</fullName>
    </recommendedName>
</protein>
<dbReference type="AlphaFoldDB" id="A0A4S3JEW9"/>
<name>A0A4S3JEW9_9EURO</name>
<feature type="domain" description="RING-Gid-type" evidence="2">
    <location>
        <begin position="1"/>
        <end position="49"/>
    </location>
</feature>
<keyword evidence="4" id="KW-1185">Reference proteome</keyword>
<reference evidence="3 4" key="1">
    <citation type="submission" date="2019-03" db="EMBL/GenBank/DDBJ databases">
        <title>The genome sequence of a newly discovered highly antifungal drug resistant Aspergillus species, Aspergillus tanneri NIH 1004.</title>
        <authorList>
            <person name="Mounaud S."/>
            <person name="Singh I."/>
            <person name="Joardar V."/>
            <person name="Pakala S."/>
            <person name="Pakala S."/>
            <person name="Venepally P."/>
            <person name="Hoover J."/>
            <person name="Nierman W."/>
            <person name="Chung J."/>
            <person name="Losada L."/>
        </authorList>
    </citation>
    <scope>NUCLEOTIDE SEQUENCE [LARGE SCALE GENOMIC DNA]</scope>
    <source>
        <strain evidence="3 4">NIH1004</strain>
    </source>
</reference>
<dbReference type="EMBL" id="SOSA01000248">
    <property type="protein sequence ID" value="THC93720.1"/>
    <property type="molecule type" value="Genomic_DNA"/>
</dbReference>
<dbReference type="PROSITE" id="PS51867">
    <property type="entry name" value="ZF_RING_GID"/>
    <property type="match status" value="1"/>
</dbReference>
<dbReference type="InterPro" id="IPR044063">
    <property type="entry name" value="ZF_RING_GID"/>
</dbReference>
<proteinExistence type="predicted"/>
<dbReference type="Proteomes" id="UP000308092">
    <property type="component" value="Unassembled WGS sequence"/>
</dbReference>
<dbReference type="GO" id="GO:0061630">
    <property type="term" value="F:ubiquitin protein ligase activity"/>
    <property type="evidence" value="ECO:0007669"/>
    <property type="project" value="InterPro"/>
</dbReference>
<organism evidence="3 4">
    <name type="scientific">Aspergillus tanneri</name>
    <dbReference type="NCBI Taxonomy" id="1220188"/>
    <lineage>
        <taxon>Eukaryota</taxon>
        <taxon>Fungi</taxon>
        <taxon>Dikarya</taxon>
        <taxon>Ascomycota</taxon>
        <taxon>Pezizomycotina</taxon>
        <taxon>Eurotiomycetes</taxon>
        <taxon>Eurotiomycetidae</taxon>
        <taxon>Eurotiales</taxon>
        <taxon>Aspergillaceae</taxon>
        <taxon>Aspergillus</taxon>
        <taxon>Aspergillus subgen. Circumdati</taxon>
    </lineage>
</organism>
<gene>
    <name evidence="3" type="ORF">EYZ11_006796</name>
</gene>
<keyword evidence="1" id="KW-0479">Metal-binding</keyword>